<dbReference type="EMBL" id="JADBGQ010000002">
    <property type="protein sequence ID" value="KAG5408220.1"/>
    <property type="molecule type" value="Genomic_DNA"/>
</dbReference>
<dbReference type="Proteomes" id="UP000823674">
    <property type="component" value="Chromosome A02"/>
</dbReference>
<evidence type="ECO:0008006" key="4">
    <source>
        <dbReference type="Google" id="ProtNLM"/>
    </source>
</evidence>
<proteinExistence type="predicted"/>
<accession>A0ABQ7NDT0</accession>
<sequence>MWQYVFKDARKENHQAFEQLLIESLEKFIRREAQERSLESDGHHDSDSDEDFAGTRVVIGPKGSMYSMGDPLLSEYIELNKPIMETNTSSGHTNHHPFDASSDSFVSEAEQSLEREVGLHKPRQSIGGSCIYSDTKLVINYFYAFLRKKCRRGIANLSVPQPHLMQVGMTYMRERENNIRWTNEQDLKLWSHDRLSLPNWRKGNNIRWTNEQDLKLRSHERKRKTIRWTNEQDLKLWSHGRLPLPNWEDIAVEVGCGNVSAVLTRFFELTKLAEKVGHSTSVVRKRFDDMTRKKHVSKWTNEEDDTLRKMMVEERKDHSILNTIAHKMKKRQDRVWRAMGLVEVGRRKSKAVSRRTGEQG</sequence>
<comment type="caution">
    <text evidence="2">The sequence shown here is derived from an EMBL/GenBank/DDBJ whole genome shotgun (WGS) entry which is preliminary data.</text>
</comment>
<feature type="region of interest" description="Disordered" evidence="1">
    <location>
        <begin position="85"/>
        <end position="105"/>
    </location>
</feature>
<organism evidence="2 3">
    <name type="scientific">Brassica rapa subsp. trilocularis</name>
    <dbReference type="NCBI Taxonomy" id="1813537"/>
    <lineage>
        <taxon>Eukaryota</taxon>
        <taxon>Viridiplantae</taxon>
        <taxon>Streptophyta</taxon>
        <taxon>Embryophyta</taxon>
        <taxon>Tracheophyta</taxon>
        <taxon>Spermatophyta</taxon>
        <taxon>Magnoliopsida</taxon>
        <taxon>eudicotyledons</taxon>
        <taxon>Gunneridae</taxon>
        <taxon>Pentapetalae</taxon>
        <taxon>rosids</taxon>
        <taxon>malvids</taxon>
        <taxon>Brassicales</taxon>
        <taxon>Brassicaceae</taxon>
        <taxon>Brassiceae</taxon>
        <taxon>Brassica</taxon>
    </lineage>
</organism>
<reference evidence="2 3" key="1">
    <citation type="submission" date="2021-03" db="EMBL/GenBank/DDBJ databases">
        <authorList>
            <person name="King G.J."/>
            <person name="Bancroft I."/>
            <person name="Baten A."/>
            <person name="Bloomfield J."/>
            <person name="Borpatragohain P."/>
            <person name="He Z."/>
            <person name="Irish N."/>
            <person name="Irwin J."/>
            <person name="Liu K."/>
            <person name="Mauleon R.P."/>
            <person name="Moore J."/>
            <person name="Morris R."/>
            <person name="Ostergaard L."/>
            <person name="Wang B."/>
            <person name="Wells R."/>
        </authorList>
    </citation>
    <scope>NUCLEOTIDE SEQUENCE [LARGE SCALE GENOMIC DNA]</scope>
    <source>
        <strain evidence="2">R-o-18</strain>
        <tissue evidence="2">Leaf</tissue>
    </source>
</reference>
<name>A0ABQ7NDT0_BRACM</name>
<evidence type="ECO:0000256" key="1">
    <source>
        <dbReference type="SAM" id="MobiDB-lite"/>
    </source>
</evidence>
<keyword evidence="3" id="KW-1185">Reference proteome</keyword>
<evidence type="ECO:0000313" key="3">
    <source>
        <dbReference type="Proteomes" id="UP000823674"/>
    </source>
</evidence>
<gene>
    <name evidence="2" type="primary">A02p003360.1_BraROA</name>
    <name evidence="2" type="ORF">IGI04_004539</name>
</gene>
<evidence type="ECO:0000313" key="2">
    <source>
        <dbReference type="EMBL" id="KAG5408220.1"/>
    </source>
</evidence>
<protein>
    <recommendedName>
        <fullName evidence="4">Myb-like domain-containing protein</fullName>
    </recommendedName>
</protein>